<reference evidence="1" key="1">
    <citation type="journal article" date="2023" name="Mol. Phylogenet. Evol.">
        <title>Genome-scale phylogeny and comparative genomics of the fungal order Sordariales.</title>
        <authorList>
            <person name="Hensen N."/>
            <person name="Bonometti L."/>
            <person name="Westerberg I."/>
            <person name="Brannstrom I.O."/>
            <person name="Guillou S."/>
            <person name="Cros-Aarteil S."/>
            <person name="Calhoun S."/>
            <person name="Haridas S."/>
            <person name="Kuo A."/>
            <person name="Mondo S."/>
            <person name="Pangilinan J."/>
            <person name="Riley R."/>
            <person name="LaButti K."/>
            <person name="Andreopoulos B."/>
            <person name="Lipzen A."/>
            <person name="Chen C."/>
            <person name="Yan M."/>
            <person name="Daum C."/>
            <person name="Ng V."/>
            <person name="Clum A."/>
            <person name="Steindorff A."/>
            <person name="Ohm R.A."/>
            <person name="Martin F."/>
            <person name="Silar P."/>
            <person name="Natvig D.O."/>
            <person name="Lalanne C."/>
            <person name="Gautier V."/>
            <person name="Ament-Velasquez S.L."/>
            <person name="Kruys A."/>
            <person name="Hutchinson M.I."/>
            <person name="Powell A.J."/>
            <person name="Barry K."/>
            <person name="Miller A.N."/>
            <person name="Grigoriev I.V."/>
            <person name="Debuchy R."/>
            <person name="Gladieux P."/>
            <person name="Hiltunen Thoren M."/>
            <person name="Johannesson H."/>
        </authorList>
    </citation>
    <scope>NUCLEOTIDE SEQUENCE</scope>
    <source>
        <strain evidence="1">CBS 990.96</strain>
    </source>
</reference>
<protein>
    <submittedName>
        <fullName evidence="1">Uncharacterized protein</fullName>
    </submittedName>
</protein>
<reference evidence="1" key="2">
    <citation type="submission" date="2023-05" db="EMBL/GenBank/DDBJ databases">
        <authorList>
            <consortium name="Lawrence Berkeley National Laboratory"/>
            <person name="Steindorff A."/>
            <person name="Hensen N."/>
            <person name="Bonometti L."/>
            <person name="Westerberg I."/>
            <person name="Brannstrom I.O."/>
            <person name="Guillou S."/>
            <person name="Cros-Aarteil S."/>
            <person name="Calhoun S."/>
            <person name="Haridas S."/>
            <person name="Kuo A."/>
            <person name="Mondo S."/>
            <person name="Pangilinan J."/>
            <person name="Riley R."/>
            <person name="Labutti K."/>
            <person name="Andreopoulos B."/>
            <person name="Lipzen A."/>
            <person name="Chen C."/>
            <person name="Yanf M."/>
            <person name="Daum C."/>
            <person name="Ng V."/>
            <person name="Clum A."/>
            <person name="Ohm R."/>
            <person name="Martin F."/>
            <person name="Silar P."/>
            <person name="Natvig D."/>
            <person name="Lalanne C."/>
            <person name="Gautier V."/>
            <person name="Ament-Velasquez S.L."/>
            <person name="Kruys A."/>
            <person name="Hutchinson M.I."/>
            <person name="Powell A.J."/>
            <person name="Barry K."/>
            <person name="Miller A.N."/>
            <person name="Grigoriev I.V."/>
            <person name="Debuchy R."/>
            <person name="Gladieux P."/>
            <person name="Thoren M.H."/>
            <person name="Johannesson H."/>
        </authorList>
    </citation>
    <scope>NUCLEOTIDE SEQUENCE</scope>
    <source>
        <strain evidence="1">CBS 990.96</strain>
    </source>
</reference>
<dbReference type="AlphaFoldDB" id="A0AAN6YNW6"/>
<evidence type="ECO:0000313" key="2">
    <source>
        <dbReference type="Proteomes" id="UP001301958"/>
    </source>
</evidence>
<organism evidence="1 2">
    <name type="scientific">Podospora fimiseda</name>
    <dbReference type="NCBI Taxonomy" id="252190"/>
    <lineage>
        <taxon>Eukaryota</taxon>
        <taxon>Fungi</taxon>
        <taxon>Dikarya</taxon>
        <taxon>Ascomycota</taxon>
        <taxon>Pezizomycotina</taxon>
        <taxon>Sordariomycetes</taxon>
        <taxon>Sordariomycetidae</taxon>
        <taxon>Sordariales</taxon>
        <taxon>Podosporaceae</taxon>
        <taxon>Podospora</taxon>
    </lineage>
</organism>
<sequence>MEPALFVDDKDAFPSSKRYIAVGMRAIEEAVETGHGAKEMLQDARAANGQAEMEVWNQVEREVRGKSGARDRIQATARNIIFQFILREVEFYVTLHVTSPNTALPFLLIASKNNYNTAFFKKD</sequence>
<comment type="caution">
    <text evidence="1">The sequence shown here is derived from an EMBL/GenBank/DDBJ whole genome shotgun (WGS) entry which is preliminary data.</text>
</comment>
<evidence type="ECO:0000313" key="1">
    <source>
        <dbReference type="EMBL" id="KAK4221461.1"/>
    </source>
</evidence>
<keyword evidence="2" id="KW-1185">Reference proteome</keyword>
<accession>A0AAN6YNW6</accession>
<proteinExistence type="predicted"/>
<gene>
    <name evidence="1" type="ORF">QBC38DRAFT_449151</name>
</gene>
<name>A0AAN6YNW6_9PEZI</name>
<dbReference type="Proteomes" id="UP001301958">
    <property type="component" value="Unassembled WGS sequence"/>
</dbReference>
<dbReference type="EMBL" id="MU865545">
    <property type="protein sequence ID" value="KAK4221461.1"/>
    <property type="molecule type" value="Genomic_DNA"/>
</dbReference>